<dbReference type="SUPFAM" id="SSF46894">
    <property type="entry name" value="C-terminal effector domain of the bipartite response regulators"/>
    <property type="match status" value="1"/>
</dbReference>
<organism evidence="2 3">
    <name type="scientific">Pigmentiphaga aceris</name>
    <dbReference type="NCBI Taxonomy" id="1940612"/>
    <lineage>
        <taxon>Bacteria</taxon>
        <taxon>Pseudomonadati</taxon>
        <taxon>Pseudomonadota</taxon>
        <taxon>Betaproteobacteria</taxon>
        <taxon>Burkholderiales</taxon>
        <taxon>Alcaligenaceae</taxon>
        <taxon>Pigmentiphaga</taxon>
    </lineage>
</organism>
<dbReference type="InterPro" id="IPR016032">
    <property type="entry name" value="Sig_transdc_resp-reg_C-effctor"/>
</dbReference>
<dbReference type="RefSeq" id="WP_148814382.1">
    <property type="nucleotide sequence ID" value="NZ_CP043046.1"/>
</dbReference>
<name>A0A5C0AUA8_9BURK</name>
<dbReference type="OrthoDB" id="5497412at2"/>
<dbReference type="GO" id="GO:0003677">
    <property type="term" value="F:DNA binding"/>
    <property type="evidence" value="ECO:0007669"/>
    <property type="project" value="InterPro"/>
</dbReference>
<evidence type="ECO:0000259" key="1">
    <source>
        <dbReference type="SMART" id="SM00421"/>
    </source>
</evidence>
<protein>
    <submittedName>
        <fullName evidence="2">Helix-turn-helix transcriptional regulator</fullName>
    </submittedName>
</protein>
<dbReference type="InterPro" id="IPR036388">
    <property type="entry name" value="WH-like_DNA-bd_sf"/>
</dbReference>
<gene>
    <name evidence="2" type="ORF">FXN63_09225</name>
</gene>
<accession>A0A5C0AUA8</accession>
<dbReference type="Gene3D" id="1.10.10.10">
    <property type="entry name" value="Winged helix-like DNA-binding domain superfamily/Winged helix DNA-binding domain"/>
    <property type="match status" value="1"/>
</dbReference>
<dbReference type="InterPro" id="IPR000792">
    <property type="entry name" value="Tscrpt_reg_LuxR_C"/>
</dbReference>
<dbReference type="AlphaFoldDB" id="A0A5C0AUA8"/>
<reference evidence="2 3" key="1">
    <citation type="submission" date="2019-08" db="EMBL/GenBank/DDBJ databases">
        <title>Amphibian skin-associated Pigmentiphaga: genome sequence and occurrence across geography and hosts.</title>
        <authorList>
            <person name="Bletz M.C."/>
            <person name="Bunk B."/>
            <person name="Sproeer C."/>
            <person name="Biwer P."/>
            <person name="Reiter S."/>
            <person name="Rabemananjara F.C.E."/>
            <person name="Schulz S."/>
            <person name="Overmann J."/>
            <person name="Vences M."/>
        </authorList>
    </citation>
    <scope>NUCLEOTIDE SEQUENCE [LARGE SCALE GENOMIC DNA]</scope>
    <source>
        <strain evidence="2 3">Mada1488</strain>
    </source>
</reference>
<dbReference type="GO" id="GO:0006355">
    <property type="term" value="P:regulation of DNA-templated transcription"/>
    <property type="evidence" value="ECO:0007669"/>
    <property type="project" value="InterPro"/>
</dbReference>
<evidence type="ECO:0000313" key="2">
    <source>
        <dbReference type="EMBL" id="QEI05999.1"/>
    </source>
</evidence>
<feature type="domain" description="HTH luxR-type" evidence="1">
    <location>
        <begin position="310"/>
        <end position="367"/>
    </location>
</feature>
<dbReference type="EMBL" id="CP043046">
    <property type="protein sequence ID" value="QEI05999.1"/>
    <property type="molecule type" value="Genomic_DNA"/>
</dbReference>
<evidence type="ECO:0000313" key="3">
    <source>
        <dbReference type="Proteomes" id="UP000325161"/>
    </source>
</evidence>
<keyword evidence="3" id="KW-1185">Reference proteome</keyword>
<proteinExistence type="predicted"/>
<dbReference type="KEGG" id="pacr:FXN63_09225"/>
<dbReference type="SMART" id="SM00421">
    <property type="entry name" value="HTH_LUXR"/>
    <property type="match status" value="1"/>
</dbReference>
<dbReference type="Proteomes" id="UP000325161">
    <property type="component" value="Chromosome"/>
</dbReference>
<sequence length="383" mass="42156">MSAIELPRNDVLLGHLYDSVMAPGGFDSFIALFCEAFMLKSATLMVRNAQTQEMTGLWIHGIEVKWLESYALDFATEDILAHHIVTQPIALFYASNLDLPHPEHFADSRFFREWVQPQGVAYAAGGIVLREGAWMTQLIMQRSPEQPPFDRAEMNRLNELVPHLQRAIQMRQRFAELQLGQNFMAGSLDVLAMPTLLFDENSRVIHTNSSATALLGQSGSLWLDNKYLLARDPQVTRNLNLELSNAIRSSRGKGGEPTGVVLLPRVGRMPLMLMIAPLSLSGASAQGAALLFVFDPETVPAITHDLIRKLFGLTEAEAELAVALCSGKTLDDAATERGTSVHTTRSQLKSIFGKTGTKRQADLVSLLLASPAYFLAQAPTVEQ</sequence>